<dbReference type="PROSITE" id="PS51186">
    <property type="entry name" value="GNAT"/>
    <property type="match status" value="1"/>
</dbReference>
<dbReference type="GO" id="GO:0016747">
    <property type="term" value="F:acyltransferase activity, transferring groups other than amino-acyl groups"/>
    <property type="evidence" value="ECO:0007669"/>
    <property type="project" value="InterPro"/>
</dbReference>
<keyword evidence="3" id="KW-1185">Reference proteome</keyword>
<dbReference type="InterPro" id="IPR016181">
    <property type="entry name" value="Acyl_CoA_acyltransferase"/>
</dbReference>
<evidence type="ECO:0000313" key="3">
    <source>
        <dbReference type="Proteomes" id="UP000273326"/>
    </source>
</evidence>
<evidence type="ECO:0000313" key="2">
    <source>
        <dbReference type="EMBL" id="AZP03299.1"/>
    </source>
</evidence>
<evidence type="ECO:0000259" key="1">
    <source>
        <dbReference type="PROSITE" id="PS51186"/>
    </source>
</evidence>
<name>A0A3Q9BIR8_9LACT</name>
<dbReference type="OrthoDB" id="9127144at2"/>
<dbReference type="Gene3D" id="3.40.630.30">
    <property type="match status" value="1"/>
</dbReference>
<dbReference type="RefSeq" id="WP_126108400.1">
    <property type="nucleotide sequence ID" value="NZ_CP034465.1"/>
</dbReference>
<dbReference type="Proteomes" id="UP000273326">
    <property type="component" value="Chromosome"/>
</dbReference>
<dbReference type="EMBL" id="CP034465">
    <property type="protein sequence ID" value="AZP03299.1"/>
    <property type="molecule type" value="Genomic_DNA"/>
</dbReference>
<dbReference type="InterPro" id="IPR000182">
    <property type="entry name" value="GNAT_dom"/>
</dbReference>
<dbReference type="AlphaFoldDB" id="A0A3Q9BIR8"/>
<organism evidence="2 3">
    <name type="scientific">Jeotgalibaca ciconiae</name>
    <dbReference type="NCBI Taxonomy" id="2496265"/>
    <lineage>
        <taxon>Bacteria</taxon>
        <taxon>Bacillati</taxon>
        <taxon>Bacillota</taxon>
        <taxon>Bacilli</taxon>
        <taxon>Lactobacillales</taxon>
        <taxon>Carnobacteriaceae</taxon>
        <taxon>Jeotgalibaca</taxon>
    </lineage>
</organism>
<accession>A0A3Q9BIR8</accession>
<keyword evidence="2" id="KW-0808">Transferase</keyword>
<gene>
    <name evidence="2" type="ORF">EJN90_00680</name>
</gene>
<protein>
    <submittedName>
        <fullName evidence="2">N-acetyltransferase</fullName>
    </submittedName>
</protein>
<dbReference type="SUPFAM" id="SSF55729">
    <property type="entry name" value="Acyl-CoA N-acyltransferases (Nat)"/>
    <property type="match status" value="1"/>
</dbReference>
<feature type="domain" description="N-acetyltransferase" evidence="1">
    <location>
        <begin position="2"/>
        <end position="147"/>
    </location>
</feature>
<dbReference type="KEGG" id="jeh:EJN90_00680"/>
<reference evidence="3" key="1">
    <citation type="submission" date="2018-12" db="EMBL/GenBank/DDBJ databases">
        <title>Complete genome sequencing of Jeotgalibaca sp. H21T32.</title>
        <authorList>
            <person name="Bae J.-W."/>
            <person name="Lee S.-Y."/>
        </authorList>
    </citation>
    <scope>NUCLEOTIDE SEQUENCE [LARGE SCALE GENOMIC DNA]</scope>
    <source>
        <strain evidence="3">H21T32</strain>
    </source>
</reference>
<proteinExistence type="predicted"/>
<sequence length="147" mass="16897">MVELINISKNEIDACLALSVHAWQEKYTRPIAENLARAYVEPETLIPLAITSFDKPIGFLLFRFEKEINTILLENFMIDSHFQEKGYGTEALRKFVILAENMQGYDRINGLIAIGNLNARKAFERAGFMRGAVDLENRLNEMIFILR</sequence>
<dbReference type="Pfam" id="PF00583">
    <property type="entry name" value="Acetyltransf_1"/>
    <property type="match status" value="1"/>
</dbReference>